<dbReference type="AlphaFoldDB" id="A0A0S1B343"/>
<comment type="subcellular location">
    <subcellularLocation>
        <location evidence="1 8">Cell outer membrane</location>
        <topology evidence="1 8">Multi-pass membrane protein</topology>
    </subcellularLocation>
</comment>
<dbReference type="PANTHER" id="PTHR47234">
    <property type="match status" value="1"/>
</dbReference>
<evidence type="ECO:0000313" key="15">
    <source>
        <dbReference type="Proteomes" id="UP000061010"/>
    </source>
</evidence>
<evidence type="ECO:0000256" key="11">
    <source>
        <dbReference type="SAM" id="SignalP"/>
    </source>
</evidence>
<evidence type="ECO:0000256" key="1">
    <source>
        <dbReference type="ARBA" id="ARBA00004571"/>
    </source>
</evidence>
<organism evidence="14 15">
    <name type="scientific">Stenotrophomonas acidaminiphila</name>
    <dbReference type="NCBI Taxonomy" id="128780"/>
    <lineage>
        <taxon>Bacteria</taxon>
        <taxon>Pseudomonadati</taxon>
        <taxon>Pseudomonadota</taxon>
        <taxon>Gammaproteobacteria</taxon>
        <taxon>Lysobacterales</taxon>
        <taxon>Lysobacteraceae</taxon>
        <taxon>Stenotrophomonas</taxon>
    </lineage>
</organism>
<accession>A0A0S1B343</accession>
<reference evidence="14 15" key="1">
    <citation type="journal article" date="2015" name="Genome Announc.">
        <title>Complete Genome Sequencing of Stenotrophomonas acidaminiphila ZAC14D2_NAIMI4_2, a Multidrug-Resistant Strain Isolated from Sediments of a Polluted River in Mexico, Uncovers New Antibiotic Resistance Genes and a Novel Class-II Lasso Peptide Biosynthesis Gene Cluster.</title>
        <authorList>
            <person name="Vinuesa P."/>
            <person name="Ochoa-Sanchez L.E."/>
        </authorList>
    </citation>
    <scope>NUCLEOTIDE SEQUENCE [LARGE SCALE GENOMIC DNA]</scope>
    <source>
        <strain evidence="14 15">ZAC14D2_NAIMI4_2</strain>
    </source>
</reference>
<evidence type="ECO:0000259" key="12">
    <source>
        <dbReference type="Pfam" id="PF00593"/>
    </source>
</evidence>
<dbReference type="KEGG" id="sacz:AOT14_30780"/>
<dbReference type="Gene3D" id="2.40.170.20">
    <property type="entry name" value="TonB-dependent receptor, beta-barrel domain"/>
    <property type="match status" value="1"/>
</dbReference>
<evidence type="ECO:0000256" key="2">
    <source>
        <dbReference type="ARBA" id="ARBA00022448"/>
    </source>
</evidence>
<keyword evidence="4 8" id="KW-0812">Transmembrane</keyword>
<dbReference type="InterPro" id="IPR039426">
    <property type="entry name" value="TonB-dep_rcpt-like"/>
</dbReference>
<dbReference type="InterPro" id="IPR012910">
    <property type="entry name" value="Plug_dom"/>
</dbReference>
<keyword evidence="5 9" id="KW-0798">TonB box</keyword>
<dbReference type="SUPFAM" id="SSF56935">
    <property type="entry name" value="Porins"/>
    <property type="match status" value="1"/>
</dbReference>
<protein>
    <submittedName>
        <fullName evidence="14">TonB-dependent receptor</fullName>
    </submittedName>
</protein>
<evidence type="ECO:0000256" key="10">
    <source>
        <dbReference type="SAM" id="MobiDB-lite"/>
    </source>
</evidence>
<dbReference type="InterPro" id="IPR037066">
    <property type="entry name" value="Plug_dom_sf"/>
</dbReference>
<feature type="chain" id="PRO_5006588630" evidence="11">
    <location>
        <begin position="23"/>
        <end position="804"/>
    </location>
</feature>
<dbReference type="EMBL" id="CP012900">
    <property type="protein sequence ID" value="ALJ29427.1"/>
    <property type="molecule type" value="Genomic_DNA"/>
</dbReference>
<evidence type="ECO:0000256" key="9">
    <source>
        <dbReference type="RuleBase" id="RU003357"/>
    </source>
</evidence>
<evidence type="ECO:0000256" key="8">
    <source>
        <dbReference type="PROSITE-ProRule" id="PRU01360"/>
    </source>
</evidence>
<evidence type="ECO:0000256" key="5">
    <source>
        <dbReference type="ARBA" id="ARBA00023077"/>
    </source>
</evidence>
<keyword evidence="14" id="KW-0675">Receptor</keyword>
<feature type="domain" description="TonB-dependent receptor plug" evidence="13">
    <location>
        <begin position="85"/>
        <end position="204"/>
    </location>
</feature>
<dbReference type="OrthoDB" id="6276154at2"/>
<dbReference type="Gene3D" id="2.170.130.10">
    <property type="entry name" value="TonB-dependent receptor, plug domain"/>
    <property type="match status" value="1"/>
</dbReference>
<dbReference type="InterPro" id="IPR000531">
    <property type="entry name" value="Beta-barrel_TonB"/>
</dbReference>
<comment type="similarity">
    <text evidence="8 9">Belongs to the TonB-dependent receptor family.</text>
</comment>
<dbReference type="PROSITE" id="PS52016">
    <property type="entry name" value="TONB_DEPENDENT_REC_3"/>
    <property type="match status" value="1"/>
</dbReference>
<dbReference type="PANTHER" id="PTHR47234:SF3">
    <property type="entry name" value="SECRETIN_TONB SHORT N-TERMINAL DOMAIN-CONTAINING PROTEIN"/>
    <property type="match status" value="1"/>
</dbReference>
<dbReference type="Pfam" id="PF00593">
    <property type="entry name" value="TonB_dep_Rec_b-barrel"/>
    <property type="match status" value="1"/>
</dbReference>
<dbReference type="Proteomes" id="UP000061010">
    <property type="component" value="Chromosome"/>
</dbReference>
<keyword evidence="6 8" id="KW-0472">Membrane</keyword>
<dbReference type="GO" id="GO:0009279">
    <property type="term" value="C:cell outer membrane"/>
    <property type="evidence" value="ECO:0007669"/>
    <property type="project" value="UniProtKB-SubCell"/>
</dbReference>
<keyword evidence="2 8" id="KW-0813">Transport</keyword>
<feature type="domain" description="TonB-dependent receptor-like beta-barrel" evidence="12">
    <location>
        <begin position="311"/>
        <end position="766"/>
    </location>
</feature>
<evidence type="ECO:0000256" key="4">
    <source>
        <dbReference type="ARBA" id="ARBA00022692"/>
    </source>
</evidence>
<keyword evidence="11" id="KW-0732">Signal</keyword>
<evidence type="ECO:0000256" key="7">
    <source>
        <dbReference type="ARBA" id="ARBA00023237"/>
    </source>
</evidence>
<keyword evidence="15" id="KW-1185">Reference proteome</keyword>
<dbReference type="InterPro" id="IPR036942">
    <property type="entry name" value="Beta-barrel_TonB_sf"/>
</dbReference>
<name>A0A0S1B343_9GAMM</name>
<keyword evidence="3 8" id="KW-1134">Transmembrane beta strand</keyword>
<evidence type="ECO:0000256" key="3">
    <source>
        <dbReference type="ARBA" id="ARBA00022452"/>
    </source>
</evidence>
<evidence type="ECO:0000259" key="13">
    <source>
        <dbReference type="Pfam" id="PF07715"/>
    </source>
</evidence>
<dbReference type="Pfam" id="PF07715">
    <property type="entry name" value="Plug"/>
    <property type="match status" value="1"/>
</dbReference>
<dbReference type="PATRIC" id="fig|128780.6.peg.3116"/>
<feature type="region of interest" description="Disordered" evidence="10">
    <location>
        <begin position="24"/>
        <end position="60"/>
    </location>
</feature>
<evidence type="ECO:0000313" key="14">
    <source>
        <dbReference type="EMBL" id="ALJ29427.1"/>
    </source>
</evidence>
<proteinExistence type="inferred from homology"/>
<feature type="signal peptide" evidence="11">
    <location>
        <begin position="1"/>
        <end position="22"/>
    </location>
</feature>
<keyword evidence="7 8" id="KW-0998">Cell outer membrane</keyword>
<sequence precursor="true">MKTRALRNAISIALFATLHGHAATLPNPEPLPGSPDADVQQDGTQHEDAAGQGAAAAGTPPVQNAAATELETVTVTGTRLRGGITPSPVIAIGSERIRQEGFSTLGEVVRSLPQNFNGGQNPGVVSATGSGNMYNQNAGGGSSLNLRGIGPDATLTLLNGRRLAYGGLMQAVDISAIPVAAVERVDIVADGASAIYGSDAVAGVGNVILKRDMEGAVLSARYGRAGGGGLDTREYDATAGTTWKDGGLIATFRDTRVDPIDAGERPYTQHMARPFVLYPGGSTRSGLVSAYQWLGERTELRLDALRTERDQVYYQIGRGLHYDQRSDSTAWFLAPSLEVGLAHGWTLQAGAVRARDENIGRAWRVVDAGGDPRQVSGVCRCNESRSYEIGAEGPLLALDAGEVRLAVGAGYRSNELLNRNLLSNAQARSQDSSRFAYAEANVPLLGAGTVAPARRLELTAAARMEDYDSFGRVTTPKLGLLYAPGRDVTLKASWGRSFKAPTLNERYGSLVAYLVPPAMIGGTGYGAGDAVLLSWGSNPRLGPERATTRTVSLAFHPDRVPGLQADLTWFDIDYRERVVQPFAAFGQVLSDPAVAEFLEFSPTLEQQAALLATYSSGFYNWTGKPYDPANVVVIGRGEYVNARRQRIKGLDLSGAYGRVLGSGHLDLRGSASWLDSTQQNTPGQAPFDLAGTIFYPARLRGRLGLVWNDGGFTASSFANYTGGATYPALRQDLASFTTFDLAVQYSTARRNNTRAGFEVALSVQNLLDRAPPLYRPAAATDVPYDSTNASAIGRYASLTVSRRW</sequence>
<gene>
    <name evidence="14" type="ORF">AOT14_30780</name>
</gene>
<evidence type="ECO:0000256" key="6">
    <source>
        <dbReference type="ARBA" id="ARBA00023136"/>
    </source>
</evidence>